<evidence type="ECO:0000256" key="3">
    <source>
        <dbReference type="ARBA" id="ARBA00004563"/>
    </source>
</evidence>
<feature type="transmembrane region" description="Helical" evidence="24">
    <location>
        <begin position="814"/>
        <end position="831"/>
    </location>
</feature>
<protein>
    <recommendedName>
        <fullName evidence="4">Envelopment polyprotein</fullName>
    </recommendedName>
    <alternativeName>
        <fullName evidence="21">M polyprotein</fullName>
    </alternativeName>
</protein>
<feature type="domain" description="Phlebovirus glycoprotein G1" evidence="25">
    <location>
        <begin position="295"/>
        <end position="824"/>
    </location>
</feature>
<comment type="subcellular location">
    <subcellularLocation>
        <location evidence="1">Host Golgi apparatus membrane</location>
        <topology evidence="1">Single-pass type I membrane protein</topology>
    </subcellularLocation>
    <subcellularLocation>
        <location evidence="2">Host endoplasmic reticulum membrane</location>
        <topology evidence="2">Single-pass type I membrane protein</topology>
    </subcellularLocation>
    <subcellularLocation>
        <location evidence="3">Virion membrane</location>
        <topology evidence="3">Single-pass type I membrane protein</topology>
    </subcellularLocation>
</comment>
<feature type="domain" description="Phlebovirus glycoprotein G2 C-terminal" evidence="28">
    <location>
        <begin position="1169"/>
        <end position="1334"/>
    </location>
</feature>
<evidence type="ECO:0000259" key="26">
    <source>
        <dbReference type="Pfam" id="PF07245"/>
    </source>
</evidence>
<evidence type="ECO:0000256" key="4">
    <source>
        <dbReference type="ARBA" id="ARBA00015294"/>
    </source>
</evidence>
<evidence type="ECO:0000256" key="7">
    <source>
        <dbReference type="ARBA" id="ARBA00022581"/>
    </source>
</evidence>
<evidence type="ECO:0000256" key="5">
    <source>
        <dbReference type="ARBA" id="ARBA00022506"/>
    </source>
</evidence>
<keyword evidence="23" id="KW-0175">Coiled coil</keyword>
<dbReference type="GO" id="GO:0055036">
    <property type="term" value="C:virion membrane"/>
    <property type="evidence" value="ECO:0007669"/>
    <property type="project" value="UniProtKB-SubCell"/>
</dbReference>
<evidence type="ECO:0000256" key="17">
    <source>
        <dbReference type="ARBA" id="ARBA00023157"/>
    </source>
</evidence>
<evidence type="ECO:0000256" key="8">
    <source>
        <dbReference type="ARBA" id="ARBA00022595"/>
    </source>
</evidence>
<evidence type="ECO:0000259" key="28">
    <source>
        <dbReference type="Pfam" id="PF19019"/>
    </source>
</evidence>
<sequence length="1336" mass="147440">MIVITLLIFQGIVLVEPRVSLTITSPEYSSVSCFNSAVGPKFLQRKWQTEVSKMGEFEQFCYYNNGIPKKSTKENAEGLVTFALTDTPSTFSCVNDDRSKTAIVSSDGVSEGGDPAYIDCEKGTLIHLISGAGASDVDTKLVELDKEHQALKNRFDDLKLKFSEDKDRMLSENERLKKELLDLHTLREDLKHARREQDGNITVLNAVIHDLNKKVREGENALMGALSQARRDKEALVFLEEDTDKKLEESESIIKKLQKALQDAARQVTRAPIITTVATIALLTSSMVVADDRIHIDNRPGNAKYGPKTTDSGKEDTGCSIILYDSECKGWNLQKNVTRYPFFNAHYHKYSLVESIHANIIAEESGSICKILNNSAQKATKCVKDLMPMRLSCPEGYKYGYYINSKGMLSGIECDTNYELSGDCKMCVKTSTDVKGVLPLQDVFCQVGAVDYLGPIMKLRGVCSIGSREIRSCKRTTTSYEKIPFISFGKKQKLYLDSLVLRNVESATPDHFMCYELKGQHGAASHNHGAAPLKKVDPKECKNINDSKTRQCTGDAVFCSIYQCFKDYPDTMCMVAPGSGIVEAFYGGVWTRPSCIGYEHIMVTRESIKTTTPRETACSACVWTCEKNGVRVVSHGFKMFSAVACARGSCVSTHQEGSTEILVPYPGLSKMSGGKIGIHISHDDQTTSAHLIVRCDPKPACEVDDCIFCFHGIINYQCHTVVSSLFVSVVTVTGITLTIWLILKILSMFKVLPVVTRAPMIWISLLAKWIARIIQRCFQARMDNINDAIGWNSERRVPENVVLDRRDRARPVQYYLYANAILFLLFPLALACTENVVASSKISKCAMQGLKSTCSLSGVVTLKAGTIGSEACLTIKGPSDDQVGFLSIKTVASDLVCHEGDSFWTNHYTPKCLSSRRCHLVSECTGNACQLWNNQTISREFEHMTDNTLITDNKCFEQCGAAGCGCFNVNPSCLFVHSYLMPTRSEAVKVFECVSWSHRLTLEVSGPKINTRRIVLSALSTQIAEWGSITLNIDSETMNLGNPISFMRTSSGAMALVDDPFSRIPRKGYLGEVRCSSESHAARGDKSCLTAPDLIKYRPQLDTVECTTALIDPYAILLRSSLPQKRGNHIFTPSLDGHTVQAMTSGSINAEFSLLLDNYEVEFQSSSVTCNAAFVNITGCYSCNEGSEVCVKVVATGDGSFFAISEESNQAIQFPVLRGDNSRCRILHFSTPEVEEQFSYSCGGDRKPLVIRGTLIAVGPHDDRVAGGKSVVVNPKKGTWSIGGWASGLMSWLGGPLRTFGTILGYIILSIIIILILWLLLKLMVSRVMIARRKAL</sequence>
<evidence type="ECO:0000256" key="9">
    <source>
        <dbReference type="ARBA" id="ARBA00022692"/>
    </source>
</evidence>
<feature type="transmembrane region" description="Helical" evidence="24">
    <location>
        <begin position="1303"/>
        <end position="1325"/>
    </location>
</feature>
<dbReference type="GO" id="GO:0044167">
    <property type="term" value="C:host cell endoplasmic reticulum membrane"/>
    <property type="evidence" value="ECO:0007669"/>
    <property type="project" value="UniProtKB-SubCell"/>
</dbReference>
<dbReference type="GO" id="GO:0016020">
    <property type="term" value="C:membrane"/>
    <property type="evidence" value="ECO:0007669"/>
    <property type="project" value="InterPro"/>
</dbReference>
<evidence type="ECO:0000256" key="16">
    <source>
        <dbReference type="ARBA" id="ARBA00023136"/>
    </source>
</evidence>
<dbReference type="Gene3D" id="2.60.40.3770">
    <property type="match status" value="1"/>
</dbReference>
<dbReference type="Pfam" id="PF19019">
    <property type="entry name" value="Phlebo_G2_C"/>
    <property type="match status" value="1"/>
</dbReference>
<feature type="coiled-coil region" evidence="23">
    <location>
        <begin position="240"/>
        <end position="267"/>
    </location>
</feature>
<keyword evidence="13" id="KW-0946">Virion</keyword>
<dbReference type="EMBL" id="MG911973">
    <property type="protein sequence ID" value="AYK02311.1"/>
    <property type="molecule type" value="Genomic_RNA"/>
</dbReference>
<dbReference type="Pfam" id="PF07246">
    <property type="entry name" value="Phlebovirus_NSM"/>
    <property type="match status" value="1"/>
</dbReference>
<dbReference type="Pfam" id="PF07245">
    <property type="entry name" value="Phlebovirus_G2"/>
    <property type="match status" value="1"/>
</dbReference>
<keyword evidence="19" id="KW-1038">Host endoplasmic reticulum</keyword>
<organism evidence="29">
    <name type="scientific">Ponticelli II virus</name>
    <dbReference type="NCBI Taxonomy" id="2093218"/>
    <lineage>
        <taxon>Viruses</taxon>
        <taxon>Riboviria</taxon>
        <taxon>Orthornavirae</taxon>
        <taxon>Negarnaviricota</taxon>
        <taxon>Polyploviricotina</taxon>
        <taxon>Bunyaviricetes</taxon>
        <taxon>Hareavirales</taxon>
        <taxon>Phenuiviridae</taxon>
        <taxon>Phlebovirus</taxon>
    </lineage>
</organism>
<evidence type="ECO:0000256" key="11">
    <source>
        <dbReference type="ARBA" id="ARBA00022804"/>
    </source>
</evidence>
<evidence type="ECO:0000256" key="10">
    <source>
        <dbReference type="ARBA" id="ARBA00022729"/>
    </source>
</evidence>
<evidence type="ECO:0000256" key="15">
    <source>
        <dbReference type="ARBA" id="ARBA00022989"/>
    </source>
</evidence>
<dbReference type="InterPro" id="IPR043603">
    <property type="entry name" value="Phlebo_G2_C"/>
</dbReference>
<evidence type="ECO:0000259" key="27">
    <source>
        <dbReference type="Pfam" id="PF07246"/>
    </source>
</evidence>
<feature type="transmembrane region" description="Helical" evidence="24">
    <location>
        <begin position="721"/>
        <end position="743"/>
    </location>
</feature>
<feature type="coiled-coil region" evidence="23">
    <location>
        <begin position="134"/>
        <end position="196"/>
    </location>
</feature>
<keyword evidence="9 24" id="KW-0812">Transmembrane</keyword>
<evidence type="ECO:0000259" key="25">
    <source>
        <dbReference type="Pfam" id="PF07243"/>
    </source>
</evidence>
<keyword evidence="16 24" id="KW-0472">Membrane</keyword>
<evidence type="ECO:0000256" key="22">
    <source>
        <dbReference type="ARBA" id="ARBA00033745"/>
    </source>
</evidence>
<evidence type="ECO:0000256" key="2">
    <source>
        <dbReference type="ARBA" id="ARBA00004482"/>
    </source>
</evidence>
<keyword evidence="20" id="KW-1160">Virus entry into host cell</keyword>
<dbReference type="InterPro" id="IPR010826">
    <property type="entry name" value="Phlebovirus_G1"/>
</dbReference>
<dbReference type="GO" id="GO:0046718">
    <property type="term" value="P:symbiont entry into host cell"/>
    <property type="evidence" value="ECO:0007669"/>
    <property type="project" value="UniProtKB-KW"/>
</dbReference>
<keyword evidence="14" id="KW-1043">Host membrane</keyword>
<keyword evidence="18" id="KW-0325">Glycoprotein</keyword>
<evidence type="ECO:0000256" key="6">
    <source>
        <dbReference type="ARBA" id="ARBA00022510"/>
    </source>
</evidence>
<evidence type="ECO:0000256" key="12">
    <source>
        <dbReference type="ARBA" id="ARBA00022812"/>
    </source>
</evidence>
<dbReference type="Pfam" id="PF07243">
    <property type="entry name" value="Phlebovirus_G1"/>
    <property type="match status" value="1"/>
</dbReference>
<keyword evidence="15 24" id="KW-1133">Transmembrane helix</keyword>
<feature type="domain" description="Phlebovirus glycoprotein G2 fusion" evidence="26">
    <location>
        <begin position="832"/>
        <end position="1149"/>
    </location>
</feature>
<evidence type="ECO:0000256" key="21">
    <source>
        <dbReference type="ARBA" id="ARBA00031199"/>
    </source>
</evidence>
<dbReference type="GO" id="GO:0039654">
    <property type="term" value="P:fusion of virus membrane with host endosome membrane"/>
    <property type="evidence" value="ECO:0007669"/>
    <property type="project" value="UniProtKB-KW"/>
</dbReference>
<evidence type="ECO:0000256" key="23">
    <source>
        <dbReference type="SAM" id="Coils"/>
    </source>
</evidence>
<dbReference type="GO" id="GO:0019062">
    <property type="term" value="P:virion attachment to host cell"/>
    <property type="evidence" value="ECO:0007669"/>
    <property type="project" value="UniProtKB-KW"/>
</dbReference>
<keyword evidence="11" id="KW-1161">Viral attachment to host cell</keyword>
<keyword evidence="5" id="KW-1168">Fusion of virus membrane with host membrane</keyword>
<keyword evidence="17" id="KW-1015">Disulfide bond</keyword>
<dbReference type="GO" id="GO:0044178">
    <property type="term" value="C:host cell Golgi membrane"/>
    <property type="evidence" value="ECO:0007669"/>
    <property type="project" value="UniProtKB-SubCell"/>
</dbReference>
<dbReference type="InterPro" id="IPR009879">
    <property type="entry name" value="Phlebovirus_NSM"/>
</dbReference>
<proteinExistence type="inferred from homology"/>
<evidence type="ECO:0000313" key="29">
    <source>
        <dbReference type="EMBL" id="AYK02311.1"/>
    </source>
</evidence>
<keyword evidence="6" id="KW-1170">Fusion of virus membrane with host endosomal membrane</keyword>
<evidence type="ECO:0000256" key="13">
    <source>
        <dbReference type="ARBA" id="ARBA00022844"/>
    </source>
</evidence>
<evidence type="ECO:0000256" key="19">
    <source>
        <dbReference type="ARBA" id="ARBA00023184"/>
    </source>
</evidence>
<feature type="domain" description="Phlebovirus nonstructural NS-M" evidence="27">
    <location>
        <begin position="3"/>
        <end position="288"/>
    </location>
</feature>
<evidence type="ECO:0000256" key="20">
    <source>
        <dbReference type="ARBA" id="ARBA00023296"/>
    </source>
</evidence>
<dbReference type="Gene3D" id="2.60.98.50">
    <property type="match status" value="3"/>
</dbReference>
<accession>A0A3G1VB25</accession>
<keyword evidence="10" id="KW-0732">Signal</keyword>
<comment type="similarity">
    <text evidence="22">Belongs to the phlebovirus envelope glycoprotein family.</text>
</comment>
<keyword evidence="7" id="KW-0945">Host-virus interaction</keyword>
<evidence type="ECO:0000256" key="14">
    <source>
        <dbReference type="ARBA" id="ARBA00022870"/>
    </source>
</evidence>
<keyword evidence="12" id="KW-1040">Host Golgi apparatus</keyword>
<reference evidence="29" key="1">
    <citation type="journal article" date="2018" name="Infect. Genet. Evol.">
        <title>Co-circulation of eight different phleboviruses in sand flies collected in the Northern Apennine Mountains (Italy).</title>
        <authorList>
            <person name="Calzolari M."/>
            <person name="Ferrarini G."/>
            <person name="Bonilauri P."/>
            <person name="Lelli D."/>
            <person name="Chiapponi C."/>
            <person name="Bellini R."/>
            <person name="Dottori M."/>
        </authorList>
    </citation>
    <scope>NUCLEOTIDE SEQUENCE</scope>
    <source>
        <strain evidence="29">238134-2/2016</strain>
    </source>
</reference>
<evidence type="ECO:0000256" key="1">
    <source>
        <dbReference type="ARBA" id="ARBA00004244"/>
    </source>
</evidence>
<evidence type="ECO:0000256" key="18">
    <source>
        <dbReference type="ARBA" id="ARBA00023180"/>
    </source>
</evidence>
<keyword evidence="8" id="KW-1162">Viral penetration into host cytoplasm</keyword>
<evidence type="ECO:0000256" key="24">
    <source>
        <dbReference type="SAM" id="Phobius"/>
    </source>
</evidence>
<name>A0A3G1VB25_9VIRU</name>
<dbReference type="InterPro" id="IPR009878">
    <property type="entry name" value="Phlebovirus_G2_fusion"/>
</dbReference>